<reference evidence="3 4" key="1">
    <citation type="submission" date="2024-02" db="EMBL/GenBank/DDBJ databases">
        <authorList>
            <person name="Chen Y."/>
            <person name="Shah S."/>
            <person name="Dougan E. K."/>
            <person name="Thang M."/>
            <person name="Chan C."/>
        </authorList>
    </citation>
    <scope>NUCLEOTIDE SEQUENCE [LARGE SCALE GENOMIC DNA]</scope>
</reference>
<evidence type="ECO:0000313" key="4">
    <source>
        <dbReference type="Proteomes" id="UP001642484"/>
    </source>
</evidence>
<protein>
    <submittedName>
        <fullName evidence="3">Uncharacterized protein</fullName>
    </submittedName>
</protein>
<gene>
    <name evidence="3" type="ORF">CCMP2556_LOCUS16578</name>
</gene>
<dbReference type="EMBL" id="CAXAMN010008890">
    <property type="protein sequence ID" value="CAK9026961.1"/>
    <property type="molecule type" value="Genomic_DNA"/>
</dbReference>
<comment type="caution">
    <text evidence="3">The sequence shown here is derived from an EMBL/GenBank/DDBJ whole genome shotgun (WGS) entry which is preliminary data.</text>
</comment>
<feature type="region of interest" description="Disordered" evidence="1">
    <location>
        <begin position="617"/>
        <end position="643"/>
    </location>
</feature>
<organism evidence="3 4">
    <name type="scientific">Durusdinium trenchii</name>
    <dbReference type="NCBI Taxonomy" id="1381693"/>
    <lineage>
        <taxon>Eukaryota</taxon>
        <taxon>Sar</taxon>
        <taxon>Alveolata</taxon>
        <taxon>Dinophyceae</taxon>
        <taxon>Suessiales</taxon>
        <taxon>Symbiodiniaceae</taxon>
        <taxon>Durusdinium</taxon>
    </lineage>
</organism>
<feature type="compositionally biased region" description="Polar residues" evidence="1">
    <location>
        <begin position="619"/>
        <end position="634"/>
    </location>
</feature>
<keyword evidence="2" id="KW-1133">Transmembrane helix</keyword>
<evidence type="ECO:0000256" key="1">
    <source>
        <dbReference type="SAM" id="MobiDB-lite"/>
    </source>
</evidence>
<sequence>MAAMVATGCACLRRNCCECFFQWISIFPCSCSNSLRKKMDSLVESTEEKEWVTEILAGMDYVERPPCDPPDAFLSSVRKDVSELGIEEFMSSMPDTGVRQKAAFKRFLRALLGEEHPPDSAEPDAPSERFHIMVHNMCLEEDPYTLTVQVIHASRCVDYTLKPLHIAKLVLPETSSIELVSKSEDPKVTKVYRKLLSTEGLAKGSILYVPSGSKGFHAEFGPPVETKASWSVYHFCITDGFCKDMDFWHVLPVDDPTENYTAIKAFHSIKVCPVPGSKVVAQVCPWARQAKPPQTKIDAADFSNRHSYLVQWYETIFHVPGASFEDFHTWNALADLDTEPGEPTKKADSRFHIILHNLSEENEKFRLNLKVKSLDERVAEFHLENRHTILRLPEGSSLEVESESQDGAKASLTLQVENLKPGSNVYVWSELDHESFNEDEKALMCKALLCFFLPPLALLLFCIFVEMAKGRRAKRPALVRLERRVGPPSRGQASASATLWHVLPWGDDADKTDMLLCQPQVGGEPGKPAVAIVRGESCAVETKSKLALTLRKSTPSFELTEKVLEIDARTLRNAHVYLRNDAQVLPGSALLDNNNPGLDAFGDLRHSSDAQTVDLEANAPSNMPSNMPDNQASLPGTVGGRRS</sequence>
<proteinExistence type="predicted"/>
<keyword evidence="2" id="KW-0472">Membrane</keyword>
<feature type="transmembrane region" description="Helical" evidence="2">
    <location>
        <begin position="446"/>
        <end position="465"/>
    </location>
</feature>
<accession>A0ABP0KJY4</accession>
<evidence type="ECO:0000256" key="2">
    <source>
        <dbReference type="SAM" id="Phobius"/>
    </source>
</evidence>
<keyword evidence="4" id="KW-1185">Reference proteome</keyword>
<dbReference type="Proteomes" id="UP001642484">
    <property type="component" value="Unassembled WGS sequence"/>
</dbReference>
<keyword evidence="2" id="KW-0812">Transmembrane</keyword>
<name>A0ABP0KJY4_9DINO</name>
<evidence type="ECO:0000313" key="3">
    <source>
        <dbReference type="EMBL" id="CAK9026961.1"/>
    </source>
</evidence>